<dbReference type="InterPro" id="IPR019381">
    <property type="entry name" value="PACS1/2_C"/>
</dbReference>
<evidence type="ECO:0000259" key="4">
    <source>
        <dbReference type="Pfam" id="PF10254"/>
    </source>
</evidence>
<dbReference type="Pfam" id="PF10254">
    <property type="entry name" value="Pacs-1"/>
    <property type="match status" value="2"/>
</dbReference>
<feature type="domain" description="Phosphofurin acidic cluster sorting protein 1/2 C-terminal" evidence="4">
    <location>
        <begin position="415"/>
        <end position="597"/>
    </location>
</feature>
<feature type="region of interest" description="Disordered" evidence="3">
    <location>
        <begin position="211"/>
        <end position="235"/>
    </location>
</feature>
<evidence type="ECO:0000256" key="3">
    <source>
        <dbReference type="SAM" id="MobiDB-lite"/>
    </source>
</evidence>
<comment type="similarity">
    <text evidence="1">Belongs to the PACS family.</text>
</comment>
<protein>
    <submittedName>
        <fullName evidence="6">Phosphofurin acidic cluster sorting protein 2</fullName>
    </submittedName>
</protein>
<dbReference type="AlphaFoldDB" id="A0A8C2GZT9"/>
<keyword evidence="2" id="KW-0597">Phosphoprotein</keyword>
<evidence type="ECO:0000256" key="1">
    <source>
        <dbReference type="ARBA" id="ARBA00008590"/>
    </source>
</evidence>
<evidence type="ECO:0000259" key="5">
    <source>
        <dbReference type="Pfam" id="PF25332"/>
    </source>
</evidence>
<dbReference type="GO" id="GO:0044325">
    <property type="term" value="F:transmembrane transporter binding"/>
    <property type="evidence" value="ECO:0007669"/>
    <property type="project" value="TreeGrafter"/>
</dbReference>
<feature type="region of interest" description="Disordered" evidence="3">
    <location>
        <begin position="286"/>
        <end position="400"/>
    </location>
</feature>
<evidence type="ECO:0000313" key="7">
    <source>
        <dbReference type="Proteomes" id="UP000694701"/>
    </source>
</evidence>
<sequence>MAERSGRLSFPGSGALNRPVPMNLFATWEIDGSSPNCIPRLCSLTLKKLVVMKELDKELISVVIAVKIQGSKRILRSHEIVLPPAGGVETDLALTFSLQYPHFLKREGNKLQILLQRRKRYKNRTILGYKTLAAGSIDMAEVMQHPAEGGQVLALCSNQKEFLGKVAEIWIYSLSSQPIDHEEAAILGQKIKCSDLSMSYYNYSEEEYESFSSEQEASDDAAQGQDDEYEMRKLKKQRRSIVRTASITRQQNFKQRVVALLKRFRVSDEVVDQIRVLEEDLDLESLDFENPSDSGPDLDDDESVLSTPKPKLKPYFEGISLSSSQTEIGSIHSVRSHREPPSPMDPDKIRALGGKFQMDNESDNVSVPKLAGRRGRSTSLKERHTSRPPNERANSLDNERSFDTRCHLQIPRKTVYDQLNHILVSDSHLPDSIILINTSDWQGQYVSEVLQNHGLPVVCTCTTADIQAAFSTIISRIQRFCNSNSVTPSPVRIGVAGAQHYLSVVLRLFVDHLTHKTPDWLGYLRFLIIPLGVHPVAKYLASIDYRYNSLFQDSAWRDLFHKPEAPTSDVVSRVTQYMLGANGALQLPIAEISPFLKEASPTPPSSPSVHMSSSPGGGQGELMGLQVDYWIAPSERKKEVEKRDSSAKNTLKCTFRSLQVSRLPLGGAEATHQPTMSMNVVTKEKNKKVMFLPKKTKDKEAESKSQVIEGISRLICTAKHQQTMLKVLIDGVEWNDVKFFQLAAQWSSHVKHFPLAIFGPSKGPY</sequence>
<dbReference type="PANTHER" id="PTHR13280:SF15">
    <property type="entry name" value="PHOSPHOFURIN ACIDIC CLUSTER SORTING PROTEIN 2"/>
    <property type="match status" value="1"/>
</dbReference>
<dbReference type="Proteomes" id="UP000694701">
    <property type="component" value="Unplaced"/>
</dbReference>
<feature type="compositionally biased region" description="Basic and acidic residues" evidence="3">
    <location>
        <begin position="336"/>
        <end position="350"/>
    </location>
</feature>
<feature type="domain" description="Phosphofurin acidic cluster sorting protein 1/2 N-terminal C2" evidence="5">
    <location>
        <begin position="20"/>
        <end position="179"/>
    </location>
</feature>
<dbReference type="InterPro" id="IPR057541">
    <property type="entry name" value="PACS1/2_N"/>
</dbReference>
<dbReference type="GO" id="GO:0072659">
    <property type="term" value="P:protein localization to plasma membrane"/>
    <property type="evidence" value="ECO:0007669"/>
    <property type="project" value="TreeGrafter"/>
</dbReference>
<accession>A0A8C2GZT9</accession>
<proteinExistence type="inferred from homology"/>
<evidence type="ECO:0000313" key="6">
    <source>
        <dbReference type="Ensembl" id="ENSCCRP00020008105.1"/>
    </source>
</evidence>
<dbReference type="PANTHER" id="PTHR13280">
    <property type="entry name" value="PHOSPHOFURIN ACIDIC CLUSTER SORTING PROTEIN"/>
    <property type="match status" value="1"/>
</dbReference>
<name>A0A8C2GZT9_CYPCA</name>
<organism evidence="6 7">
    <name type="scientific">Cyprinus carpio</name>
    <name type="common">Common carp</name>
    <dbReference type="NCBI Taxonomy" id="7962"/>
    <lineage>
        <taxon>Eukaryota</taxon>
        <taxon>Metazoa</taxon>
        <taxon>Chordata</taxon>
        <taxon>Craniata</taxon>
        <taxon>Vertebrata</taxon>
        <taxon>Euteleostomi</taxon>
        <taxon>Actinopterygii</taxon>
        <taxon>Neopterygii</taxon>
        <taxon>Teleostei</taxon>
        <taxon>Ostariophysi</taxon>
        <taxon>Cypriniformes</taxon>
        <taxon>Cyprinidae</taxon>
        <taxon>Cyprininae</taxon>
        <taxon>Cyprinus</taxon>
    </lineage>
</organism>
<reference evidence="6" key="1">
    <citation type="submission" date="2025-08" db="UniProtKB">
        <authorList>
            <consortium name="Ensembl"/>
        </authorList>
    </citation>
    <scope>IDENTIFICATION</scope>
</reference>
<dbReference type="Ensembl" id="ENSCCRT00020009080.1">
    <property type="protein sequence ID" value="ENSCCRP00020008105.1"/>
    <property type="gene ID" value="ENSCCRG00020000906.1"/>
</dbReference>
<feature type="region of interest" description="Disordered" evidence="3">
    <location>
        <begin position="598"/>
        <end position="617"/>
    </location>
</feature>
<evidence type="ECO:0000256" key="2">
    <source>
        <dbReference type="ARBA" id="ARBA00022553"/>
    </source>
</evidence>
<dbReference type="Pfam" id="PF25332">
    <property type="entry name" value="C2_PACS_N"/>
    <property type="match status" value="1"/>
</dbReference>
<feature type="domain" description="Phosphofurin acidic cluster sorting protein 1/2 C-terminal" evidence="4">
    <location>
        <begin position="599"/>
        <end position="759"/>
    </location>
</feature>